<feature type="domain" description="NlpC/P60" evidence="6">
    <location>
        <begin position="258"/>
        <end position="376"/>
    </location>
</feature>
<proteinExistence type="inferred from homology"/>
<dbReference type="AlphaFoldDB" id="A0A2V5JHI2"/>
<evidence type="ECO:0000259" key="6">
    <source>
        <dbReference type="PROSITE" id="PS51935"/>
    </source>
</evidence>
<evidence type="ECO:0000256" key="3">
    <source>
        <dbReference type="ARBA" id="ARBA00022801"/>
    </source>
</evidence>
<dbReference type="Pfam" id="PF00877">
    <property type="entry name" value="NLPC_P60"/>
    <property type="match status" value="1"/>
</dbReference>
<reference evidence="7 8" key="1">
    <citation type="submission" date="2018-05" db="EMBL/GenBank/DDBJ databases">
        <title>Genetic diversity of glacier-inhabiting Cryobacterium bacteria in China and description of Cryobacterium mengkeensis sp. nov. and Arthrobacter glacialis sp. nov.</title>
        <authorList>
            <person name="Liu Q."/>
            <person name="Xin Y.-H."/>
        </authorList>
    </citation>
    <scope>NUCLEOTIDE SEQUENCE [LARGE SCALE GENOMIC DNA]</scope>
    <source>
        <strain evidence="7 8">B7</strain>
    </source>
</reference>
<evidence type="ECO:0000313" key="7">
    <source>
        <dbReference type="EMBL" id="PYI39507.1"/>
    </source>
</evidence>
<keyword evidence="5" id="KW-1133">Transmembrane helix</keyword>
<keyword evidence="2" id="KW-0645">Protease</keyword>
<dbReference type="EMBL" id="QJVC01000003">
    <property type="protein sequence ID" value="PYI39507.1"/>
    <property type="molecule type" value="Genomic_DNA"/>
</dbReference>
<evidence type="ECO:0000256" key="4">
    <source>
        <dbReference type="ARBA" id="ARBA00022807"/>
    </source>
</evidence>
<keyword evidence="3" id="KW-0378">Hydrolase</keyword>
<accession>A0A2V5JHI2</accession>
<sequence>MAVPAVLLAVAKRRALLRIVSSVVGVLVPVLIMAMCGGLALVASATQESTTACLTNASTFANTGSPPEAGAGLSIPSAAGTPIVLTAAQVKVAQAFIGVGKQLSVSDAGLQIAIMVGLQESGLRMLASGSVPESMAFAHDGVGSDHDSLGSAQQRPSVGWGSVAELMNPVYDAQAFFGGTSGPNHGSPRGLLDVPGWQSMAKGDAAQAVQISAFPELYAQWEGEASSIVAALKSGTTMAECSSDPGAIGAPDLPANLDQLRLDIIHYAQEGVGGTYVWGGTAFKAWDCSGYVQWIYAQAGIRLPRTEQWLAGTPTSRPQPGDLVVQNPDGPNHWGHVGIYAGNGMMYSALNPTVGTLLHPVVWNEDAEYFSMAANG</sequence>
<keyword evidence="5" id="KW-0472">Membrane</keyword>
<dbReference type="GO" id="GO:0008234">
    <property type="term" value="F:cysteine-type peptidase activity"/>
    <property type="evidence" value="ECO:0007669"/>
    <property type="project" value="UniProtKB-KW"/>
</dbReference>
<dbReference type="Gene3D" id="3.90.1720.10">
    <property type="entry name" value="endopeptidase domain like (from Nostoc punctiforme)"/>
    <property type="match status" value="1"/>
</dbReference>
<dbReference type="InterPro" id="IPR000064">
    <property type="entry name" value="NLP_P60_dom"/>
</dbReference>
<feature type="transmembrane region" description="Helical" evidence="5">
    <location>
        <begin position="16"/>
        <end position="43"/>
    </location>
</feature>
<comment type="similarity">
    <text evidence="1">Belongs to the peptidase C40 family.</text>
</comment>
<keyword evidence="5" id="KW-0812">Transmembrane</keyword>
<evidence type="ECO:0000313" key="8">
    <source>
        <dbReference type="Proteomes" id="UP000247980"/>
    </source>
</evidence>
<dbReference type="InterPro" id="IPR038765">
    <property type="entry name" value="Papain-like_cys_pep_sf"/>
</dbReference>
<evidence type="ECO:0000256" key="2">
    <source>
        <dbReference type="ARBA" id="ARBA00022670"/>
    </source>
</evidence>
<gene>
    <name evidence="7" type="ORF">CVS30_06055</name>
</gene>
<dbReference type="Proteomes" id="UP000247980">
    <property type="component" value="Unassembled WGS sequence"/>
</dbReference>
<organism evidence="7 8">
    <name type="scientific">Arthrobacter psychrolactophilus</name>
    <dbReference type="NCBI Taxonomy" id="92442"/>
    <lineage>
        <taxon>Bacteria</taxon>
        <taxon>Bacillati</taxon>
        <taxon>Actinomycetota</taxon>
        <taxon>Actinomycetes</taxon>
        <taxon>Micrococcales</taxon>
        <taxon>Micrococcaceae</taxon>
        <taxon>Arthrobacter</taxon>
    </lineage>
</organism>
<evidence type="ECO:0000256" key="1">
    <source>
        <dbReference type="ARBA" id="ARBA00007074"/>
    </source>
</evidence>
<keyword evidence="4" id="KW-0788">Thiol protease</keyword>
<dbReference type="PROSITE" id="PS51935">
    <property type="entry name" value="NLPC_P60"/>
    <property type="match status" value="1"/>
</dbReference>
<dbReference type="PANTHER" id="PTHR47053">
    <property type="entry name" value="MUREIN DD-ENDOPEPTIDASE MEPH-RELATED"/>
    <property type="match status" value="1"/>
</dbReference>
<dbReference type="RefSeq" id="WP_110484410.1">
    <property type="nucleotide sequence ID" value="NZ_QJVC01000003.1"/>
</dbReference>
<comment type="caution">
    <text evidence="7">The sequence shown here is derived from an EMBL/GenBank/DDBJ whole genome shotgun (WGS) entry which is preliminary data.</text>
</comment>
<dbReference type="PANTHER" id="PTHR47053:SF1">
    <property type="entry name" value="MUREIN DD-ENDOPEPTIDASE MEPH-RELATED"/>
    <property type="match status" value="1"/>
</dbReference>
<dbReference type="OrthoDB" id="9815778at2"/>
<protein>
    <submittedName>
        <fullName evidence="7">Peptidoglycan endopeptidase</fullName>
    </submittedName>
</protein>
<keyword evidence="8" id="KW-1185">Reference proteome</keyword>
<dbReference type="GO" id="GO:0006508">
    <property type="term" value="P:proteolysis"/>
    <property type="evidence" value="ECO:0007669"/>
    <property type="project" value="UniProtKB-KW"/>
</dbReference>
<dbReference type="InterPro" id="IPR051202">
    <property type="entry name" value="Peptidase_C40"/>
</dbReference>
<evidence type="ECO:0000256" key="5">
    <source>
        <dbReference type="SAM" id="Phobius"/>
    </source>
</evidence>
<dbReference type="SUPFAM" id="SSF54001">
    <property type="entry name" value="Cysteine proteinases"/>
    <property type="match status" value="1"/>
</dbReference>
<name>A0A2V5JHI2_9MICC</name>